<dbReference type="InterPro" id="IPR036271">
    <property type="entry name" value="Tet_transcr_reg_TetR-rel_C_sf"/>
</dbReference>
<evidence type="ECO:0000256" key="1">
    <source>
        <dbReference type="ARBA" id="ARBA00022491"/>
    </source>
</evidence>
<dbReference type="AlphaFoldDB" id="A0A1I0XYY2"/>
<keyword evidence="1" id="KW-0678">Repressor</keyword>
<gene>
    <name evidence="7" type="ORF">SAMN05421867_10637</name>
</gene>
<evidence type="ECO:0000313" key="7">
    <source>
        <dbReference type="EMBL" id="SFB05550.1"/>
    </source>
</evidence>
<dbReference type="RefSeq" id="WP_175499385.1">
    <property type="nucleotide sequence ID" value="NZ_BONM01000006.1"/>
</dbReference>
<dbReference type="Pfam" id="PF13977">
    <property type="entry name" value="TetR_C_6"/>
    <property type="match status" value="1"/>
</dbReference>
<evidence type="ECO:0000256" key="5">
    <source>
        <dbReference type="PROSITE-ProRule" id="PRU00335"/>
    </source>
</evidence>
<dbReference type="SUPFAM" id="SSF46689">
    <property type="entry name" value="Homeodomain-like"/>
    <property type="match status" value="1"/>
</dbReference>
<evidence type="ECO:0000313" key="8">
    <source>
        <dbReference type="Proteomes" id="UP000199012"/>
    </source>
</evidence>
<dbReference type="InterPro" id="IPR050109">
    <property type="entry name" value="HTH-type_TetR-like_transc_reg"/>
</dbReference>
<proteinExistence type="predicted"/>
<dbReference type="Gene3D" id="1.10.357.10">
    <property type="entry name" value="Tetracycline Repressor, domain 2"/>
    <property type="match status" value="1"/>
</dbReference>
<name>A0A1I0XYY2_9CELL</name>
<sequence length="199" mass="22400">MPRTVDRDRRRDELVAATGRLILDEGLAAVTLRRVAEVTGFANGAVKPYFPTKDELLHATCRQAFERAEARVATAVDGTTGLEALRRQWVELLPLDDERRLEARVVTAFWEAATQDRAVAALFAGHHERCRTRMYQHLREGRARGEVRTAESDETVVDEALWLLVGLRASVALGGDAITPRRQRMLVEKLLEHLTVPPR</sequence>
<evidence type="ECO:0000256" key="4">
    <source>
        <dbReference type="ARBA" id="ARBA00023163"/>
    </source>
</evidence>
<keyword evidence="4" id="KW-0804">Transcription</keyword>
<evidence type="ECO:0000259" key="6">
    <source>
        <dbReference type="PROSITE" id="PS50977"/>
    </source>
</evidence>
<accession>A0A1I0XYY2</accession>
<organism evidence="7 8">
    <name type="scientific">Cellulomonas marina</name>
    <dbReference type="NCBI Taxonomy" id="988821"/>
    <lineage>
        <taxon>Bacteria</taxon>
        <taxon>Bacillati</taxon>
        <taxon>Actinomycetota</taxon>
        <taxon>Actinomycetes</taxon>
        <taxon>Micrococcales</taxon>
        <taxon>Cellulomonadaceae</taxon>
        <taxon>Cellulomonas</taxon>
    </lineage>
</organism>
<dbReference type="Pfam" id="PF00440">
    <property type="entry name" value="TetR_N"/>
    <property type="match status" value="1"/>
</dbReference>
<dbReference type="InterPro" id="IPR001647">
    <property type="entry name" value="HTH_TetR"/>
</dbReference>
<feature type="domain" description="HTH tetR-type" evidence="6">
    <location>
        <begin position="8"/>
        <end position="68"/>
    </location>
</feature>
<dbReference type="STRING" id="988821.SAMN05421867_10637"/>
<keyword evidence="2" id="KW-0805">Transcription regulation</keyword>
<keyword evidence="8" id="KW-1185">Reference proteome</keyword>
<evidence type="ECO:0000256" key="2">
    <source>
        <dbReference type="ARBA" id="ARBA00023015"/>
    </source>
</evidence>
<dbReference type="GO" id="GO:0003700">
    <property type="term" value="F:DNA-binding transcription factor activity"/>
    <property type="evidence" value="ECO:0007669"/>
    <property type="project" value="TreeGrafter"/>
</dbReference>
<dbReference type="PANTHER" id="PTHR30055:SF234">
    <property type="entry name" value="HTH-TYPE TRANSCRIPTIONAL REGULATOR BETI"/>
    <property type="match status" value="1"/>
</dbReference>
<protein>
    <submittedName>
        <fullName evidence="7">DNA-binding transcriptional regulator, AcrR family</fullName>
    </submittedName>
</protein>
<dbReference type="PANTHER" id="PTHR30055">
    <property type="entry name" value="HTH-TYPE TRANSCRIPTIONAL REGULATOR RUTR"/>
    <property type="match status" value="1"/>
</dbReference>
<evidence type="ECO:0000256" key="3">
    <source>
        <dbReference type="ARBA" id="ARBA00023125"/>
    </source>
</evidence>
<keyword evidence="3 5" id="KW-0238">DNA-binding</keyword>
<dbReference type="GO" id="GO:0000976">
    <property type="term" value="F:transcription cis-regulatory region binding"/>
    <property type="evidence" value="ECO:0007669"/>
    <property type="project" value="TreeGrafter"/>
</dbReference>
<dbReference type="Proteomes" id="UP000199012">
    <property type="component" value="Unassembled WGS sequence"/>
</dbReference>
<dbReference type="InterPro" id="IPR009057">
    <property type="entry name" value="Homeodomain-like_sf"/>
</dbReference>
<feature type="DNA-binding region" description="H-T-H motif" evidence="5">
    <location>
        <begin position="31"/>
        <end position="50"/>
    </location>
</feature>
<dbReference type="SUPFAM" id="SSF48498">
    <property type="entry name" value="Tetracyclin repressor-like, C-terminal domain"/>
    <property type="match status" value="1"/>
</dbReference>
<reference evidence="7 8" key="1">
    <citation type="submission" date="2016-10" db="EMBL/GenBank/DDBJ databases">
        <authorList>
            <person name="de Groot N.N."/>
        </authorList>
    </citation>
    <scope>NUCLEOTIDE SEQUENCE [LARGE SCALE GENOMIC DNA]</scope>
    <source>
        <strain evidence="7 8">CGMCC 4.6945</strain>
    </source>
</reference>
<dbReference type="PROSITE" id="PS50977">
    <property type="entry name" value="HTH_TETR_2"/>
    <property type="match status" value="1"/>
</dbReference>
<dbReference type="InterPro" id="IPR039538">
    <property type="entry name" value="BetI_C"/>
</dbReference>
<dbReference type="EMBL" id="FOKA01000006">
    <property type="protein sequence ID" value="SFB05550.1"/>
    <property type="molecule type" value="Genomic_DNA"/>
</dbReference>